<dbReference type="EMBL" id="CP012159">
    <property type="protein sequence ID" value="AKT38705.1"/>
    <property type="molecule type" value="Genomic_DNA"/>
</dbReference>
<reference evidence="1 2" key="1">
    <citation type="submission" date="2015-07" db="EMBL/GenBank/DDBJ databases">
        <title>Genome analysis of myxobacterium Chondromyces crocatus Cm c5 reveals a high potential for natural compound synthesis and the genetic basis for the loss of fruiting body formation.</title>
        <authorList>
            <person name="Zaburannyi N."/>
            <person name="Bunk B."/>
            <person name="Maier J."/>
            <person name="Overmann J."/>
            <person name="Mueller R."/>
        </authorList>
    </citation>
    <scope>NUCLEOTIDE SEQUENCE [LARGE SCALE GENOMIC DNA]</scope>
    <source>
        <strain evidence="1 2">Cm c5</strain>
    </source>
</reference>
<organism evidence="1 2">
    <name type="scientific">Chondromyces crocatus</name>
    <dbReference type="NCBI Taxonomy" id="52"/>
    <lineage>
        <taxon>Bacteria</taxon>
        <taxon>Pseudomonadati</taxon>
        <taxon>Myxococcota</taxon>
        <taxon>Polyangia</taxon>
        <taxon>Polyangiales</taxon>
        <taxon>Polyangiaceae</taxon>
        <taxon>Chondromyces</taxon>
    </lineage>
</organism>
<dbReference type="RefSeq" id="WP_156338568.1">
    <property type="nucleotide sequence ID" value="NZ_CP012159.1"/>
</dbReference>
<dbReference type="KEGG" id="ccro:CMC5_028530"/>
<dbReference type="Proteomes" id="UP000067626">
    <property type="component" value="Chromosome"/>
</dbReference>
<evidence type="ECO:0000313" key="1">
    <source>
        <dbReference type="EMBL" id="AKT38705.1"/>
    </source>
</evidence>
<keyword evidence="2" id="KW-1185">Reference proteome</keyword>
<evidence type="ECO:0000313" key="2">
    <source>
        <dbReference type="Proteomes" id="UP000067626"/>
    </source>
</evidence>
<dbReference type="OrthoDB" id="5769210at2"/>
<protein>
    <submittedName>
        <fullName evidence="1">Uncharacterized protein</fullName>
    </submittedName>
</protein>
<accession>A0A0K1ECV9</accession>
<dbReference type="AlphaFoldDB" id="A0A0K1ECV9"/>
<gene>
    <name evidence="1" type="ORF">CMC5_028530</name>
</gene>
<proteinExistence type="predicted"/>
<name>A0A0K1ECV9_CHOCO</name>
<dbReference type="STRING" id="52.CMC5_028530"/>
<sequence>MRVRSCRVAVDELDVEEVSFSPPEQTFLTRGKLYTVYTVSVYDGITCLQVVDDLSTPVFIPRSRFEIVDASIPEDWICTTLSTGKVQLILGPPHVAKDIDAYNRMIDQEIAQVETFWRRIDDGIVPPP</sequence>